<feature type="transmembrane region" description="Helical" evidence="7">
    <location>
        <begin position="12"/>
        <end position="42"/>
    </location>
</feature>
<evidence type="ECO:0000256" key="3">
    <source>
        <dbReference type="ARBA" id="ARBA00022519"/>
    </source>
</evidence>
<evidence type="ECO:0000256" key="2">
    <source>
        <dbReference type="ARBA" id="ARBA00022475"/>
    </source>
</evidence>
<dbReference type="PIRSF" id="PIRSF006066">
    <property type="entry name" value="HI0050"/>
    <property type="match status" value="1"/>
</dbReference>
<evidence type="ECO:0000313" key="9">
    <source>
        <dbReference type="EMBL" id="MEN7535582.1"/>
    </source>
</evidence>
<dbReference type="EMBL" id="JBDLBR010000001">
    <property type="protein sequence ID" value="MEN7535582.1"/>
    <property type="molecule type" value="Genomic_DNA"/>
</dbReference>
<dbReference type="Pfam" id="PF06808">
    <property type="entry name" value="DctM"/>
    <property type="match status" value="1"/>
</dbReference>
<feature type="transmembrane region" description="Helical" evidence="7">
    <location>
        <begin position="286"/>
        <end position="307"/>
    </location>
</feature>
<feature type="transmembrane region" description="Helical" evidence="7">
    <location>
        <begin position="62"/>
        <end position="80"/>
    </location>
</feature>
<evidence type="ECO:0000313" key="10">
    <source>
        <dbReference type="Proteomes" id="UP001484535"/>
    </source>
</evidence>
<protein>
    <recommendedName>
        <fullName evidence="7">TRAP transporter large permease protein</fullName>
    </recommendedName>
</protein>
<keyword evidence="4 7" id="KW-0812">Transmembrane</keyword>
<keyword evidence="2" id="KW-1003">Cell membrane</keyword>
<feature type="transmembrane region" description="Helical" evidence="7">
    <location>
        <begin position="143"/>
        <end position="170"/>
    </location>
</feature>
<feature type="transmembrane region" description="Helical" evidence="7">
    <location>
        <begin position="100"/>
        <end position="131"/>
    </location>
</feature>
<keyword evidence="7" id="KW-0813">Transport</keyword>
<evidence type="ECO:0000256" key="4">
    <source>
        <dbReference type="ARBA" id="ARBA00022692"/>
    </source>
</evidence>
<feature type="transmembrane region" description="Helical" evidence="7">
    <location>
        <begin position="222"/>
        <end position="244"/>
    </location>
</feature>
<feature type="transmembrane region" description="Helical" evidence="7">
    <location>
        <begin position="406"/>
        <end position="430"/>
    </location>
</feature>
<dbReference type="InterPro" id="IPR010656">
    <property type="entry name" value="DctM"/>
</dbReference>
<feature type="domain" description="TRAP C4-dicarboxylate transport system permease DctM subunit" evidence="8">
    <location>
        <begin position="14"/>
        <end position="426"/>
    </location>
</feature>
<dbReference type="Proteomes" id="UP001484535">
    <property type="component" value="Unassembled WGS sequence"/>
</dbReference>
<evidence type="ECO:0000259" key="8">
    <source>
        <dbReference type="Pfam" id="PF06808"/>
    </source>
</evidence>
<feature type="transmembrane region" description="Helical" evidence="7">
    <location>
        <begin position="250"/>
        <end position="266"/>
    </location>
</feature>
<proteinExistence type="inferred from homology"/>
<keyword evidence="5 7" id="KW-1133">Transmembrane helix</keyword>
<dbReference type="PANTHER" id="PTHR33362">
    <property type="entry name" value="SIALIC ACID TRAP TRANSPORTER PERMEASE PROTEIN SIAT-RELATED"/>
    <property type="match status" value="1"/>
</dbReference>
<accession>A0ABV0CUN5</accession>
<organism evidence="9 10">
    <name type="scientific">Aurantiacibacter flavus</name>
    <dbReference type="NCBI Taxonomy" id="3145232"/>
    <lineage>
        <taxon>Bacteria</taxon>
        <taxon>Pseudomonadati</taxon>
        <taxon>Pseudomonadota</taxon>
        <taxon>Alphaproteobacteria</taxon>
        <taxon>Sphingomonadales</taxon>
        <taxon>Erythrobacteraceae</taxon>
        <taxon>Aurantiacibacter</taxon>
    </lineage>
</organism>
<keyword evidence="3 7" id="KW-0997">Cell inner membrane</keyword>
<keyword evidence="10" id="KW-1185">Reference proteome</keyword>
<feature type="transmembrane region" description="Helical" evidence="7">
    <location>
        <begin position="351"/>
        <end position="370"/>
    </location>
</feature>
<dbReference type="RefSeq" id="WP_346783045.1">
    <property type="nucleotide sequence ID" value="NZ_JBDLBR010000001.1"/>
</dbReference>
<evidence type="ECO:0000256" key="5">
    <source>
        <dbReference type="ARBA" id="ARBA00022989"/>
    </source>
</evidence>
<reference evidence="9 10" key="1">
    <citation type="submission" date="2024-05" db="EMBL/GenBank/DDBJ databases">
        <authorList>
            <person name="Park S."/>
        </authorList>
    </citation>
    <scope>NUCLEOTIDE SEQUENCE [LARGE SCALE GENOMIC DNA]</scope>
    <source>
        <strain evidence="9 10">DGU5</strain>
    </source>
</reference>
<comment type="caution">
    <text evidence="9">The sequence shown here is derived from an EMBL/GenBank/DDBJ whole genome shotgun (WGS) entry which is preliminary data.</text>
</comment>
<dbReference type="NCBIfam" id="TIGR00786">
    <property type="entry name" value="dctM"/>
    <property type="match status" value="1"/>
</dbReference>
<comment type="similarity">
    <text evidence="7">Belongs to the TRAP transporter large permease family.</text>
</comment>
<evidence type="ECO:0000256" key="7">
    <source>
        <dbReference type="RuleBase" id="RU369079"/>
    </source>
</evidence>
<dbReference type="InterPro" id="IPR004681">
    <property type="entry name" value="TRAP_DctM"/>
</dbReference>
<dbReference type="PANTHER" id="PTHR33362:SF5">
    <property type="entry name" value="C4-DICARBOXYLATE TRAP TRANSPORTER LARGE PERMEASE PROTEIN DCTM"/>
    <property type="match status" value="1"/>
</dbReference>
<feature type="transmembrane region" description="Helical" evidence="7">
    <location>
        <begin position="319"/>
        <end position="339"/>
    </location>
</feature>
<name>A0ABV0CUN5_9SPHN</name>
<feature type="transmembrane region" description="Helical" evidence="7">
    <location>
        <begin position="176"/>
        <end position="201"/>
    </location>
</feature>
<comment type="subunit">
    <text evidence="7">The complex comprises the extracytoplasmic solute receptor protein and the two transmembrane proteins.</text>
</comment>
<evidence type="ECO:0000256" key="1">
    <source>
        <dbReference type="ARBA" id="ARBA00004429"/>
    </source>
</evidence>
<evidence type="ECO:0000256" key="6">
    <source>
        <dbReference type="ARBA" id="ARBA00023136"/>
    </source>
</evidence>
<keyword evidence="6 7" id="KW-0472">Membrane</keyword>
<comment type="subcellular location">
    <subcellularLocation>
        <location evidence="1 7">Cell inner membrane</location>
        <topology evidence="1 7">Multi-pass membrane protein</topology>
    </subcellularLocation>
</comment>
<comment type="function">
    <text evidence="7">Part of the tripartite ATP-independent periplasmic (TRAP) transport system.</text>
</comment>
<gene>
    <name evidence="9" type="ORF">ABDJ38_00140</name>
</gene>
<sequence>MTFATPETGVIGVLILFALLLAGGRIGAGLGIVGVGGLLIVLGPEAALIKAGVIASDTLTKYELGTLPLFLFMAHIFFSIDASRDLFDAAAKMVGHRRGGLAYASIAGCGGFGAINGSSLATTATVGLVAYPEMKQRGYDDRLSTATIAAGGTLGQMIPPSGALIVYGIIAEQSIGTLFTAALLPGITQALLYAAVIFILVRVRPGLAPAGPRATWPERGRALARIWDILLVILLVIGGIAFGWISPSEAAAVGAAAALVIAVVRGKLSRETLFTAFSETLRTTGLIYLIIFGALIFSVFVGVTGLSDAAGTFVTELGFGTFLTLVFVGLILLMLGTVLDGLGLMLLMTPILLPIVEASGMTAIWFGIFLVRAMEVGFLTPPLGINLFVMQGVAKEISISSVFRGVLPFLASDFLHLLLLILFPALVLWLPTVLGT</sequence>